<evidence type="ECO:0000256" key="1">
    <source>
        <dbReference type="ARBA" id="ARBA00005310"/>
    </source>
</evidence>
<sequence>MIYPSSIIAGQLLGNSLKTFVIYRFTRRLDFCKYPIIYLPTAACYARPASHASMLMQLPSSATVLRDDKEATVVLLGTVHFSKQSIEDVSTIVKALNSPNAILVELCRQRVSLLELDDKKFLEEAKNFDSNKLKTEICVGDVARDAPENITIARAFQSLSVYELGQVMYHLSTSKPKPLNKAELERYKDKEFVQAQFEEITKDVPAFKKIFHVFVDERDKCLAYSLQECVRTGKVVPACKKIFHMFVDERDKCLAYSLQECVRTGNVVPACKKIFHMFVDERDKCLAYSLQECGRASLQEDIPHVCRRARQVPRVFFARVCSFWQVNNIINRVVTACKKIFNVFVDERDKCLAYSLQECTVKNSDSLFENLQTQDQCSLAGDIEINKYQRHGEGDGMVLVPSGEYQLGTDDIIIENDAEGPKKLVQVKSFYLDKYEVSNENYMNFVADTRYKTEAESFGDSFVFAIFLNSTYREALKDFRVVQAKWWYKVLGADWKHPYGPDSDIKDVMDHPVIHVSWRDARAYCRWRGARLPTESEWEAACRGGHHDTKFPWGDKLLPGKKHMSNIWQGTFPHHNSAKDGFIGTNPVHLYPANDFGLHNMAGNVWEWTDDSWADDQ</sequence>
<dbReference type="InterPro" id="IPR005532">
    <property type="entry name" value="SUMF_dom"/>
</dbReference>
<name>A0A0L7L243_OPEBR</name>
<accession>A0A0L7L243</accession>
<evidence type="ECO:0000313" key="3">
    <source>
        <dbReference type="EMBL" id="KOB69500.1"/>
    </source>
</evidence>
<dbReference type="GO" id="GO:0120147">
    <property type="term" value="F:formylglycine-generating oxidase activity"/>
    <property type="evidence" value="ECO:0007669"/>
    <property type="project" value="TreeGrafter"/>
</dbReference>
<keyword evidence="4" id="KW-1185">Reference proteome</keyword>
<dbReference type="PANTHER" id="PTHR23150">
    <property type="entry name" value="SULFATASE MODIFYING FACTOR 1, 2"/>
    <property type="match status" value="1"/>
</dbReference>
<dbReference type="Gene3D" id="3.90.1580.10">
    <property type="entry name" value="paralog of FGE (formylglycine-generating enzyme)"/>
    <property type="match status" value="1"/>
</dbReference>
<dbReference type="PANTHER" id="PTHR23150:SF19">
    <property type="entry name" value="FORMYLGLYCINE-GENERATING ENZYME"/>
    <property type="match status" value="1"/>
</dbReference>
<proteinExistence type="inferred from homology"/>
<dbReference type="InterPro" id="IPR002816">
    <property type="entry name" value="TraB/PrgY/GumN_fam"/>
</dbReference>
<feature type="domain" description="Sulfatase-modifying factor enzyme-like" evidence="2">
    <location>
        <begin position="395"/>
        <end position="614"/>
    </location>
</feature>
<gene>
    <name evidence="3" type="ORF">OBRU01_13121</name>
</gene>
<dbReference type="InterPro" id="IPR051043">
    <property type="entry name" value="Sulfatase_Mod_Factor_Kinase"/>
</dbReference>
<feature type="non-terminal residue" evidence="3">
    <location>
        <position position="617"/>
    </location>
</feature>
<dbReference type="Pfam" id="PF01963">
    <property type="entry name" value="TraB_PrgY_gumN"/>
    <property type="match status" value="1"/>
</dbReference>
<organism evidence="3 4">
    <name type="scientific">Operophtera brumata</name>
    <name type="common">Winter moth</name>
    <name type="synonym">Phalaena brumata</name>
    <dbReference type="NCBI Taxonomy" id="104452"/>
    <lineage>
        <taxon>Eukaryota</taxon>
        <taxon>Metazoa</taxon>
        <taxon>Ecdysozoa</taxon>
        <taxon>Arthropoda</taxon>
        <taxon>Hexapoda</taxon>
        <taxon>Insecta</taxon>
        <taxon>Pterygota</taxon>
        <taxon>Neoptera</taxon>
        <taxon>Endopterygota</taxon>
        <taxon>Lepidoptera</taxon>
        <taxon>Glossata</taxon>
        <taxon>Ditrysia</taxon>
        <taxon>Geometroidea</taxon>
        <taxon>Geometridae</taxon>
        <taxon>Larentiinae</taxon>
        <taxon>Operophtera</taxon>
    </lineage>
</organism>
<comment type="similarity">
    <text evidence="1">Belongs to the sulfatase-modifying factor family.</text>
</comment>
<dbReference type="EMBL" id="JTDY01003476">
    <property type="protein sequence ID" value="KOB69500.1"/>
    <property type="molecule type" value="Genomic_DNA"/>
</dbReference>
<dbReference type="SUPFAM" id="SSF56436">
    <property type="entry name" value="C-type lectin-like"/>
    <property type="match status" value="1"/>
</dbReference>
<reference evidence="3 4" key="1">
    <citation type="journal article" date="2015" name="Genome Biol. Evol.">
        <title>The genome of winter moth (Operophtera brumata) provides a genomic perspective on sexual dimorphism and phenology.</title>
        <authorList>
            <person name="Derks M.F."/>
            <person name="Smit S."/>
            <person name="Salis L."/>
            <person name="Schijlen E."/>
            <person name="Bossers A."/>
            <person name="Mateman C."/>
            <person name="Pijl A.S."/>
            <person name="de Ridder D."/>
            <person name="Groenen M.A."/>
            <person name="Visser M.E."/>
            <person name="Megens H.J."/>
        </authorList>
    </citation>
    <scope>NUCLEOTIDE SEQUENCE [LARGE SCALE GENOMIC DNA]</scope>
    <source>
        <strain evidence="3">WM2013NL</strain>
        <tissue evidence="3">Head and thorax</tissue>
    </source>
</reference>
<dbReference type="STRING" id="104452.A0A0L7L243"/>
<dbReference type="GO" id="GO:0005783">
    <property type="term" value="C:endoplasmic reticulum"/>
    <property type="evidence" value="ECO:0007669"/>
    <property type="project" value="TreeGrafter"/>
</dbReference>
<evidence type="ECO:0000259" key="2">
    <source>
        <dbReference type="Pfam" id="PF03781"/>
    </source>
</evidence>
<dbReference type="InterPro" id="IPR016187">
    <property type="entry name" value="CTDL_fold"/>
</dbReference>
<comment type="caution">
    <text evidence="3">The sequence shown here is derived from an EMBL/GenBank/DDBJ whole genome shotgun (WGS) entry which is preliminary data.</text>
</comment>
<dbReference type="Proteomes" id="UP000037510">
    <property type="component" value="Unassembled WGS sequence"/>
</dbReference>
<dbReference type="AlphaFoldDB" id="A0A0L7L243"/>
<dbReference type="InterPro" id="IPR042095">
    <property type="entry name" value="SUMF_sf"/>
</dbReference>
<evidence type="ECO:0000313" key="4">
    <source>
        <dbReference type="Proteomes" id="UP000037510"/>
    </source>
</evidence>
<dbReference type="Pfam" id="PF03781">
    <property type="entry name" value="FGE-sulfatase"/>
    <property type="match status" value="1"/>
</dbReference>
<protein>
    <submittedName>
        <fullName evidence="3">Sulfatase-modifying factor 1</fullName>
    </submittedName>
</protein>